<evidence type="ECO:0000256" key="2">
    <source>
        <dbReference type="ARBA" id="ARBA00009975"/>
    </source>
</evidence>
<comment type="caution">
    <text evidence="10">The sequence shown here is derived from an EMBL/GenBank/DDBJ whole genome shotgun (WGS) entry which is preliminary data.</text>
</comment>
<dbReference type="HAMAP" id="MF_00966">
    <property type="entry name" value="G6PD"/>
    <property type="match status" value="1"/>
</dbReference>
<feature type="binding site" evidence="7">
    <location>
        <position position="172"/>
    </location>
    <ligand>
        <name>substrate</name>
    </ligand>
</feature>
<dbReference type="PANTHER" id="PTHR23429">
    <property type="entry name" value="GLUCOSE-6-PHOSPHATE 1-DEHYDROGENASE G6PD"/>
    <property type="match status" value="1"/>
</dbReference>
<organism evidence="10 11">
    <name type="scientific">Sinobacterium norvegicum</name>
    <dbReference type="NCBI Taxonomy" id="1641715"/>
    <lineage>
        <taxon>Bacteria</taxon>
        <taxon>Pseudomonadati</taxon>
        <taxon>Pseudomonadota</taxon>
        <taxon>Gammaproteobacteria</taxon>
        <taxon>Cellvibrionales</taxon>
        <taxon>Spongiibacteraceae</taxon>
        <taxon>Sinobacterium</taxon>
    </lineage>
</organism>
<feature type="domain" description="Glucose-6-phosphate dehydrogenase NAD-binding" evidence="8">
    <location>
        <begin position="9"/>
        <end position="181"/>
    </location>
</feature>
<dbReference type="Gene3D" id="3.40.50.720">
    <property type="entry name" value="NAD(P)-binding Rossmann-like Domain"/>
    <property type="match status" value="1"/>
</dbReference>
<feature type="domain" description="Glucose-6-phosphate dehydrogenase C-terminal" evidence="9">
    <location>
        <begin position="184"/>
        <end position="474"/>
    </location>
</feature>
<feature type="binding site" evidence="7">
    <location>
        <position position="229"/>
    </location>
    <ligand>
        <name>substrate</name>
    </ligand>
</feature>
<evidence type="ECO:0000259" key="9">
    <source>
        <dbReference type="Pfam" id="PF02781"/>
    </source>
</evidence>
<comment type="caution">
    <text evidence="7">Lacks conserved residue(s) required for the propagation of feature annotation.</text>
</comment>
<dbReference type="GO" id="GO:0004345">
    <property type="term" value="F:glucose-6-phosphate dehydrogenase activity"/>
    <property type="evidence" value="ECO:0007669"/>
    <property type="project" value="UniProtKB-EC"/>
</dbReference>
<dbReference type="EMBL" id="CAKLPX010000001">
    <property type="protein sequence ID" value="CAH0990353.1"/>
    <property type="molecule type" value="Genomic_DNA"/>
</dbReference>
<proteinExistence type="inferred from homology"/>
<dbReference type="InterPro" id="IPR036291">
    <property type="entry name" value="NAD(P)-bd_dom_sf"/>
</dbReference>
<dbReference type="SUPFAM" id="SSF51735">
    <property type="entry name" value="NAD(P)-binding Rossmann-fold domains"/>
    <property type="match status" value="1"/>
</dbReference>
<keyword evidence="4 7" id="KW-0521">NADP</keyword>
<name>A0ABM9AAX5_9GAMM</name>
<dbReference type="InterPro" id="IPR001282">
    <property type="entry name" value="G6P_DH"/>
</dbReference>
<dbReference type="Gene3D" id="3.30.360.10">
    <property type="entry name" value="Dihydrodipicolinate Reductase, domain 2"/>
    <property type="match status" value="1"/>
</dbReference>
<dbReference type="EC" id="1.1.1.49" evidence="7"/>
<dbReference type="InterPro" id="IPR022675">
    <property type="entry name" value="G6P_DH_C"/>
</dbReference>
<evidence type="ECO:0000256" key="4">
    <source>
        <dbReference type="ARBA" id="ARBA00022857"/>
    </source>
</evidence>
<protein>
    <recommendedName>
        <fullName evidence="7">Glucose-6-phosphate 1-dehydrogenase</fullName>
        <shortName evidence="7">G6PD</shortName>
        <ecNumber evidence="7">1.1.1.49</ecNumber>
    </recommendedName>
</protein>
<dbReference type="PANTHER" id="PTHR23429:SF0">
    <property type="entry name" value="GLUCOSE-6-PHOSPHATE 1-DEHYDROGENASE"/>
    <property type="match status" value="1"/>
</dbReference>
<accession>A0ABM9AAX5</accession>
<comment type="pathway">
    <text evidence="1 7">Carbohydrate degradation; pentose phosphate pathway; D-ribulose 5-phosphate from D-glucose 6-phosphate (oxidative stage): step 1/3.</text>
</comment>
<evidence type="ECO:0000256" key="3">
    <source>
        <dbReference type="ARBA" id="ARBA00022526"/>
    </source>
</evidence>
<dbReference type="InterPro" id="IPR022674">
    <property type="entry name" value="G6P_DH_NAD-bd"/>
</dbReference>
<feature type="binding site" evidence="7">
    <location>
        <position position="142"/>
    </location>
    <ligand>
        <name>NADP(+)</name>
        <dbReference type="ChEBI" id="CHEBI:58349"/>
    </ligand>
</feature>
<keyword evidence="6 7" id="KW-0119">Carbohydrate metabolism</keyword>
<dbReference type="PROSITE" id="PS00069">
    <property type="entry name" value="G6P_DEHYDROGENASE"/>
    <property type="match status" value="1"/>
</dbReference>
<evidence type="ECO:0000313" key="11">
    <source>
        <dbReference type="Proteomes" id="UP000838100"/>
    </source>
</evidence>
<gene>
    <name evidence="10" type="primary">zwf_1</name>
    <name evidence="7" type="synonym">zwf</name>
    <name evidence="10" type="ORF">SIN8267_00445</name>
</gene>
<keyword evidence="11" id="KW-1185">Reference proteome</keyword>
<evidence type="ECO:0000259" key="8">
    <source>
        <dbReference type="Pfam" id="PF00479"/>
    </source>
</evidence>
<evidence type="ECO:0000313" key="10">
    <source>
        <dbReference type="EMBL" id="CAH0990353.1"/>
    </source>
</evidence>
<dbReference type="NCBIfam" id="TIGR00871">
    <property type="entry name" value="zwf"/>
    <property type="match status" value="1"/>
</dbReference>
<dbReference type="PRINTS" id="PR00079">
    <property type="entry name" value="G6PDHDRGNASE"/>
</dbReference>
<keyword evidence="5 7" id="KW-0560">Oxidoreductase</keyword>
<feature type="active site" description="Proton acceptor" evidence="7">
    <location>
        <position position="234"/>
    </location>
</feature>
<comment type="catalytic activity">
    <reaction evidence="7">
        <text>D-glucose 6-phosphate + NADP(+) = 6-phospho-D-glucono-1,5-lactone + NADPH + H(+)</text>
        <dbReference type="Rhea" id="RHEA:15841"/>
        <dbReference type="ChEBI" id="CHEBI:15378"/>
        <dbReference type="ChEBI" id="CHEBI:57783"/>
        <dbReference type="ChEBI" id="CHEBI:57955"/>
        <dbReference type="ChEBI" id="CHEBI:58349"/>
        <dbReference type="ChEBI" id="CHEBI:61548"/>
        <dbReference type="EC" id="1.1.1.49"/>
    </reaction>
</comment>
<dbReference type="Pfam" id="PF00479">
    <property type="entry name" value="G6PD_N"/>
    <property type="match status" value="1"/>
</dbReference>
<dbReference type="PIRSF" id="PIRSF000110">
    <property type="entry name" value="G6PD"/>
    <property type="match status" value="1"/>
</dbReference>
<dbReference type="Pfam" id="PF02781">
    <property type="entry name" value="G6PD_C"/>
    <property type="match status" value="1"/>
</dbReference>
<evidence type="ECO:0000256" key="1">
    <source>
        <dbReference type="ARBA" id="ARBA00004937"/>
    </source>
</evidence>
<evidence type="ECO:0000256" key="6">
    <source>
        <dbReference type="ARBA" id="ARBA00023277"/>
    </source>
</evidence>
<feature type="binding site" evidence="7">
    <location>
        <position position="176"/>
    </location>
    <ligand>
        <name>substrate</name>
    </ligand>
</feature>
<reference evidence="10" key="1">
    <citation type="submission" date="2021-12" db="EMBL/GenBank/DDBJ databases">
        <authorList>
            <person name="Rodrigo-Torres L."/>
            <person name="Arahal R. D."/>
            <person name="Lucena T."/>
        </authorList>
    </citation>
    <scope>NUCLEOTIDE SEQUENCE</scope>
    <source>
        <strain evidence="10">CECT 8267</strain>
    </source>
</reference>
<dbReference type="SUPFAM" id="SSF55347">
    <property type="entry name" value="Glyceraldehyde-3-phosphate dehydrogenase-like, C-terminal domain"/>
    <property type="match status" value="1"/>
</dbReference>
<feature type="binding site" evidence="7">
    <location>
        <begin position="87"/>
        <end position="88"/>
    </location>
    <ligand>
        <name>NADP(+)</name>
        <dbReference type="ChEBI" id="CHEBI:58349"/>
    </ligand>
</feature>
<dbReference type="InterPro" id="IPR019796">
    <property type="entry name" value="G6P_DH_AS"/>
</dbReference>
<comment type="function">
    <text evidence="7">Catalyzes the oxidation of glucose 6-phosphate to 6-phosphogluconolactone.</text>
</comment>
<sequence>MSVQAFDVVIFGGGGDLASRKLLPALYRCESTLAPKTRIILTVHREQSAREFLAGSISKMTAFLSDHECDAATLKRFRQRLHMLVIDVDGERGWGELTERLSPHTKITLYYFALSASLYGQASQRLSEHGLISDQCRVVIEKPIGHSELSAEEINARISQYFTEQQTYRIDHYLGKETVQNLIALRFGNALLERQWDGSSIDHVQISLCETVGVEGRFGYYNHTGALRDMVQNHLLQLLCFVAMEPPSRLDEQSIRQEKIKVLRSLRRITTEKIDRATIRAQYQASAKQPGYCQQLGEQSNTETYVAIKAHIDNWRWSKVPFYLRTGKCLANAYAEIVIQFRPVRYNVFSPSAGPLEANSLVIRLQPEESIKMSLMVKELHSSRNKLKPVSLDLNLATEFTGKLSDGYKTLLLNVVEGDKSLFIHRDEIVAAWQWVDPIIDCWRRNNSPLYSYVSHSEGPAAADALLERGGRQWFPYR</sequence>
<feature type="binding site" evidence="7">
    <location>
        <position position="328"/>
    </location>
    <ligand>
        <name>substrate</name>
    </ligand>
</feature>
<keyword evidence="3 7" id="KW-0313">Glucose metabolism</keyword>
<feature type="binding site" evidence="7">
    <location>
        <position position="210"/>
    </location>
    <ligand>
        <name>substrate</name>
    </ligand>
</feature>
<evidence type="ECO:0000256" key="5">
    <source>
        <dbReference type="ARBA" id="ARBA00023002"/>
    </source>
</evidence>
<dbReference type="Proteomes" id="UP000838100">
    <property type="component" value="Unassembled WGS sequence"/>
</dbReference>
<comment type="similarity">
    <text evidence="2 7">Belongs to the glucose-6-phosphate dehydrogenase family.</text>
</comment>
<evidence type="ECO:0000256" key="7">
    <source>
        <dbReference type="HAMAP-Rule" id="MF_00966"/>
    </source>
</evidence>
<dbReference type="RefSeq" id="WP_237443033.1">
    <property type="nucleotide sequence ID" value="NZ_CAKLPX010000001.1"/>
</dbReference>